<evidence type="ECO:0000313" key="1">
    <source>
        <dbReference type="EMBL" id="PWA28176.1"/>
    </source>
</evidence>
<dbReference type="PANTHER" id="PTHR47331:SF6">
    <property type="entry name" value="DOUBLECORTIN DOMAIN-CONTAINING PROTEIN"/>
    <property type="match status" value="1"/>
</dbReference>
<evidence type="ECO:0000313" key="2">
    <source>
        <dbReference type="Proteomes" id="UP000250572"/>
    </source>
</evidence>
<dbReference type="PANTHER" id="PTHR47331">
    <property type="entry name" value="PHD-TYPE DOMAIN-CONTAINING PROTEIN"/>
    <property type="match status" value="1"/>
</dbReference>
<name>A0A315VX49_GAMAF</name>
<dbReference type="EMBL" id="NHOQ01000919">
    <property type="protein sequence ID" value="PWA28176.1"/>
    <property type="molecule type" value="Genomic_DNA"/>
</dbReference>
<comment type="caution">
    <text evidence="1">The sequence shown here is derived from an EMBL/GenBank/DDBJ whole genome shotgun (WGS) entry which is preliminary data.</text>
</comment>
<gene>
    <name evidence="1" type="ORF">CCH79_00020588</name>
</gene>
<keyword evidence="2" id="KW-1185">Reference proteome</keyword>
<proteinExistence type="predicted"/>
<accession>A0A315VX49</accession>
<sequence length="164" mass="18790">MREHFEWFMKKIIENHHAEIAPTLAENEERWYSSFFGVYHPQKTGQVRVIFDSSAQHHGISLNSVLFKGPDLNNSLLGILLTFRKDRAAVAADICQTDNDMTKDIIDYRMKVNVFSNKPSPAVAINGLQRTAEVGAHRHGDDTFHFVERHFYIDDGLMFLPSVT</sequence>
<organism evidence="1 2">
    <name type="scientific">Gambusia affinis</name>
    <name type="common">Western mosquitofish</name>
    <name type="synonym">Heterandria affinis</name>
    <dbReference type="NCBI Taxonomy" id="33528"/>
    <lineage>
        <taxon>Eukaryota</taxon>
        <taxon>Metazoa</taxon>
        <taxon>Chordata</taxon>
        <taxon>Craniata</taxon>
        <taxon>Vertebrata</taxon>
        <taxon>Euteleostomi</taxon>
        <taxon>Actinopterygii</taxon>
        <taxon>Neopterygii</taxon>
        <taxon>Teleostei</taxon>
        <taxon>Neoteleostei</taxon>
        <taxon>Acanthomorphata</taxon>
        <taxon>Ovalentaria</taxon>
        <taxon>Atherinomorphae</taxon>
        <taxon>Cyprinodontiformes</taxon>
        <taxon>Poeciliidae</taxon>
        <taxon>Poeciliinae</taxon>
        <taxon>Gambusia</taxon>
    </lineage>
</organism>
<reference evidence="1 2" key="1">
    <citation type="journal article" date="2018" name="G3 (Bethesda)">
        <title>A High-Quality Reference Genome for the Invasive Mosquitofish Gambusia affinis Using a Chicago Library.</title>
        <authorList>
            <person name="Hoffberg S.L."/>
            <person name="Troendle N.J."/>
            <person name="Glenn T.C."/>
            <person name="Mahmud O."/>
            <person name="Louha S."/>
            <person name="Chalopin D."/>
            <person name="Bennetzen J.L."/>
            <person name="Mauricio R."/>
        </authorList>
    </citation>
    <scope>NUCLEOTIDE SEQUENCE [LARGE SCALE GENOMIC DNA]</scope>
    <source>
        <strain evidence="1">NE01/NJP1002.9</strain>
        <tissue evidence="1">Muscle</tissue>
    </source>
</reference>
<dbReference type="Proteomes" id="UP000250572">
    <property type="component" value="Unassembled WGS sequence"/>
</dbReference>
<protein>
    <submittedName>
        <fullName evidence="1">Uncharacterized protein</fullName>
    </submittedName>
</protein>
<dbReference type="AlphaFoldDB" id="A0A315VX49"/>